<gene>
    <name evidence="3" type="ORF">NQ315_004277</name>
</gene>
<sequence length="134" mass="15239">MIQSKLALLLLSSISIAVCVDEKSAYRAHKKFLKMFPCKDPQPRVLQLEDVVPENVLKDKYEGVREMIRPTVTLLHRCNATGCCENFSDRCMPSSTTEVTLTFAIFHPSIHEFFKVKATNHTACACEVDEKYIK</sequence>
<protein>
    <recommendedName>
        <fullName evidence="2">Platelet-derived growth factor (PDGF) family profile domain-containing protein</fullName>
    </recommendedName>
</protein>
<name>A0AAV8W7G8_9CUCU</name>
<dbReference type="PANTHER" id="PTHR21719:SF1">
    <property type="entry name" value="FI06402P-RELATED"/>
    <property type="match status" value="1"/>
</dbReference>
<evidence type="ECO:0000313" key="4">
    <source>
        <dbReference type="Proteomes" id="UP001159042"/>
    </source>
</evidence>
<dbReference type="GO" id="GO:0035099">
    <property type="term" value="P:hemocyte migration"/>
    <property type="evidence" value="ECO:0007669"/>
    <property type="project" value="TreeGrafter"/>
</dbReference>
<evidence type="ECO:0000313" key="3">
    <source>
        <dbReference type="EMBL" id="KAJ8922334.1"/>
    </source>
</evidence>
<dbReference type="EMBL" id="JANEYG010000007">
    <property type="protein sequence ID" value="KAJ8922334.1"/>
    <property type="molecule type" value="Genomic_DNA"/>
</dbReference>
<keyword evidence="1" id="KW-0732">Signal</keyword>
<feature type="domain" description="Platelet-derived growth factor (PDGF) family profile" evidence="2">
    <location>
        <begin position="55"/>
        <end position="131"/>
    </location>
</feature>
<dbReference type="GO" id="GO:0008083">
    <property type="term" value="F:growth factor activity"/>
    <property type="evidence" value="ECO:0007669"/>
    <property type="project" value="InterPro"/>
</dbReference>
<accession>A0AAV8W7G8</accession>
<evidence type="ECO:0000259" key="2">
    <source>
        <dbReference type="PROSITE" id="PS50278"/>
    </source>
</evidence>
<dbReference type="SUPFAM" id="SSF57501">
    <property type="entry name" value="Cystine-knot cytokines"/>
    <property type="match status" value="1"/>
</dbReference>
<proteinExistence type="predicted"/>
<dbReference type="Gene3D" id="2.10.90.10">
    <property type="entry name" value="Cystine-knot cytokines"/>
    <property type="match status" value="1"/>
</dbReference>
<organism evidence="3 4">
    <name type="scientific">Exocentrus adspersus</name>
    <dbReference type="NCBI Taxonomy" id="1586481"/>
    <lineage>
        <taxon>Eukaryota</taxon>
        <taxon>Metazoa</taxon>
        <taxon>Ecdysozoa</taxon>
        <taxon>Arthropoda</taxon>
        <taxon>Hexapoda</taxon>
        <taxon>Insecta</taxon>
        <taxon>Pterygota</taxon>
        <taxon>Neoptera</taxon>
        <taxon>Endopterygota</taxon>
        <taxon>Coleoptera</taxon>
        <taxon>Polyphaga</taxon>
        <taxon>Cucujiformia</taxon>
        <taxon>Chrysomeloidea</taxon>
        <taxon>Cerambycidae</taxon>
        <taxon>Lamiinae</taxon>
        <taxon>Acanthocinini</taxon>
        <taxon>Exocentrus</taxon>
    </lineage>
</organism>
<feature type="signal peptide" evidence="1">
    <location>
        <begin position="1"/>
        <end position="19"/>
    </location>
</feature>
<keyword evidence="4" id="KW-1185">Reference proteome</keyword>
<dbReference type="PANTHER" id="PTHR21719">
    <property type="entry name" value="FI06402P-RELATED"/>
    <property type="match status" value="1"/>
</dbReference>
<dbReference type="Proteomes" id="UP001159042">
    <property type="component" value="Unassembled WGS sequence"/>
</dbReference>
<dbReference type="GO" id="GO:0016020">
    <property type="term" value="C:membrane"/>
    <property type="evidence" value="ECO:0007669"/>
    <property type="project" value="InterPro"/>
</dbReference>
<dbReference type="InterPro" id="IPR000072">
    <property type="entry name" value="PDGF/VEGF_dom"/>
</dbReference>
<dbReference type="AlphaFoldDB" id="A0AAV8W7G8"/>
<dbReference type="InterPro" id="IPR029034">
    <property type="entry name" value="Cystine-knot_cytokine"/>
</dbReference>
<comment type="caution">
    <text evidence="3">The sequence shown here is derived from an EMBL/GenBank/DDBJ whole genome shotgun (WGS) entry which is preliminary data.</text>
</comment>
<feature type="chain" id="PRO_5043731682" description="Platelet-derived growth factor (PDGF) family profile domain-containing protein" evidence="1">
    <location>
        <begin position="20"/>
        <end position="134"/>
    </location>
</feature>
<evidence type="ECO:0000256" key="1">
    <source>
        <dbReference type="SAM" id="SignalP"/>
    </source>
</evidence>
<dbReference type="PROSITE" id="PS50278">
    <property type="entry name" value="PDGF_2"/>
    <property type="match status" value="1"/>
</dbReference>
<dbReference type="Pfam" id="PF00341">
    <property type="entry name" value="PDGF"/>
    <property type="match status" value="1"/>
</dbReference>
<reference evidence="3 4" key="1">
    <citation type="journal article" date="2023" name="Insect Mol. Biol.">
        <title>Genome sequencing provides insights into the evolution of gene families encoding plant cell wall-degrading enzymes in longhorned beetles.</title>
        <authorList>
            <person name="Shin N.R."/>
            <person name="Okamura Y."/>
            <person name="Kirsch R."/>
            <person name="Pauchet Y."/>
        </authorList>
    </citation>
    <scope>NUCLEOTIDE SEQUENCE [LARGE SCALE GENOMIC DNA]</scope>
    <source>
        <strain evidence="3">EAD_L_NR</strain>
    </source>
</reference>